<evidence type="ECO:0000259" key="7">
    <source>
        <dbReference type="Pfam" id="PF14464"/>
    </source>
</evidence>
<evidence type="ECO:0000259" key="6">
    <source>
        <dbReference type="Pfam" id="PF00899"/>
    </source>
</evidence>
<reference evidence="8" key="1">
    <citation type="submission" date="2022-04" db="EMBL/GenBank/DDBJ databases">
        <title>Roseomonas acroporae sp. nov., isolated from coral Acropora digitifera.</title>
        <authorList>
            <person name="Sun H."/>
        </authorList>
    </citation>
    <scope>NUCLEOTIDE SEQUENCE</scope>
    <source>
        <strain evidence="8">NAR14</strain>
    </source>
</reference>
<dbReference type="GO" id="GO:0061504">
    <property type="term" value="P:cyclic threonylcarbamoyladenosine biosynthetic process"/>
    <property type="evidence" value="ECO:0007669"/>
    <property type="project" value="TreeGrafter"/>
</dbReference>
<organism evidence="8 9">
    <name type="scientific">Roseomonas acroporae</name>
    <dbReference type="NCBI Taxonomy" id="2937791"/>
    <lineage>
        <taxon>Bacteria</taxon>
        <taxon>Pseudomonadati</taxon>
        <taxon>Pseudomonadota</taxon>
        <taxon>Alphaproteobacteria</taxon>
        <taxon>Acetobacterales</taxon>
        <taxon>Roseomonadaceae</taxon>
        <taxon>Roseomonas</taxon>
    </lineage>
</organism>
<dbReference type="InterPro" id="IPR000594">
    <property type="entry name" value="ThiF_NAD_FAD-bd"/>
</dbReference>
<dbReference type="AlphaFoldDB" id="A0A9X1YCF1"/>
<evidence type="ECO:0000256" key="3">
    <source>
        <dbReference type="ARBA" id="ARBA00022801"/>
    </source>
</evidence>
<dbReference type="RefSeq" id="WP_248668692.1">
    <property type="nucleotide sequence ID" value="NZ_JALPRX010000089.1"/>
</dbReference>
<dbReference type="GO" id="GO:0061503">
    <property type="term" value="F:tRNA threonylcarbamoyladenosine dehydratase"/>
    <property type="evidence" value="ECO:0007669"/>
    <property type="project" value="TreeGrafter"/>
</dbReference>
<keyword evidence="8" id="KW-0808">Transferase</keyword>
<feature type="domain" description="JAB" evidence="7">
    <location>
        <begin position="19"/>
        <end position="147"/>
    </location>
</feature>
<dbReference type="InterPro" id="IPR045886">
    <property type="entry name" value="ThiF/MoeB/HesA"/>
</dbReference>
<dbReference type="Proteomes" id="UP001139516">
    <property type="component" value="Unassembled WGS sequence"/>
</dbReference>
<keyword evidence="3" id="KW-0378">Hydrolase</keyword>
<dbReference type="PANTHER" id="PTHR43267:SF1">
    <property type="entry name" value="TRNA THREONYLCARBAMOYLADENOSINE DEHYDRATASE"/>
    <property type="match status" value="1"/>
</dbReference>
<dbReference type="Pfam" id="PF14464">
    <property type="entry name" value="Prok-JAB"/>
    <property type="match status" value="1"/>
</dbReference>
<protein>
    <submittedName>
        <fullName evidence="8">ThiF family adenylyltransferase</fullName>
    </submittedName>
</protein>
<evidence type="ECO:0000313" key="8">
    <source>
        <dbReference type="EMBL" id="MCK8786578.1"/>
    </source>
</evidence>
<evidence type="ECO:0000256" key="2">
    <source>
        <dbReference type="ARBA" id="ARBA00022723"/>
    </source>
</evidence>
<dbReference type="InterPro" id="IPR035985">
    <property type="entry name" value="Ubiquitin-activating_enz"/>
</dbReference>
<keyword evidence="4" id="KW-0862">Zinc</keyword>
<evidence type="ECO:0000256" key="1">
    <source>
        <dbReference type="ARBA" id="ARBA00022670"/>
    </source>
</evidence>
<feature type="domain" description="THIF-type NAD/FAD binding fold" evidence="6">
    <location>
        <begin position="183"/>
        <end position="437"/>
    </location>
</feature>
<dbReference type="GO" id="GO:0008237">
    <property type="term" value="F:metallopeptidase activity"/>
    <property type="evidence" value="ECO:0007669"/>
    <property type="project" value="UniProtKB-KW"/>
</dbReference>
<evidence type="ECO:0000256" key="5">
    <source>
        <dbReference type="ARBA" id="ARBA00023049"/>
    </source>
</evidence>
<keyword evidence="2" id="KW-0479">Metal-binding</keyword>
<dbReference type="GO" id="GO:0008641">
    <property type="term" value="F:ubiquitin-like modifier activating enzyme activity"/>
    <property type="evidence" value="ECO:0007669"/>
    <property type="project" value="InterPro"/>
</dbReference>
<keyword evidence="1" id="KW-0645">Protease</keyword>
<keyword evidence="8" id="KW-0548">Nucleotidyltransferase</keyword>
<dbReference type="GO" id="GO:0046872">
    <property type="term" value="F:metal ion binding"/>
    <property type="evidence" value="ECO:0007669"/>
    <property type="project" value="UniProtKB-KW"/>
</dbReference>
<keyword evidence="9" id="KW-1185">Reference proteome</keyword>
<evidence type="ECO:0000256" key="4">
    <source>
        <dbReference type="ARBA" id="ARBA00022833"/>
    </source>
</evidence>
<dbReference type="GO" id="GO:0016779">
    <property type="term" value="F:nucleotidyltransferase activity"/>
    <property type="evidence" value="ECO:0007669"/>
    <property type="project" value="UniProtKB-KW"/>
</dbReference>
<dbReference type="PANTHER" id="PTHR43267">
    <property type="entry name" value="TRNA THREONYLCARBAMOYLADENOSINE DEHYDRATASE"/>
    <property type="match status" value="1"/>
</dbReference>
<accession>A0A9X1YCF1</accession>
<dbReference type="EMBL" id="JALPRX010000089">
    <property type="protein sequence ID" value="MCK8786578.1"/>
    <property type="molecule type" value="Genomic_DNA"/>
</dbReference>
<dbReference type="InterPro" id="IPR028090">
    <property type="entry name" value="JAB_dom_prok"/>
</dbReference>
<keyword evidence="5" id="KW-0482">Metalloprotease</keyword>
<comment type="caution">
    <text evidence="8">The sequence shown here is derived from an EMBL/GenBank/DDBJ whole genome shotgun (WGS) entry which is preliminary data.</text>
</comment>
<dbReference type="GO" id="GO:0006508">
    <property type="term" value="P:proteolysis"/>
    <property type="evidence" value="ECO:0007669"/>
    <property type="project" value="UniProtKB-KW"/>
</dbReference>
<dbReference type="Gene3D" id="3.40.50.720">
    <property type="entry name" value="NAD(P)-binding Rossmann-like Domain"/>
    <property type="match status" value="1"/>
</dbReference>
<dbReference type="Pfam" id="PF00899">
    <property type="entry name" value="ThiF"/>
    <property type="match status" value="1"/>
</dbReference>
<proteinExistence type="predicted"/>
<sequence>MTTATLDVSILEPHWARLRALLDHGGNEAAAYLLLGHADIGVDPWSGEPRLRLVSHEHRDIPEADRVSASPRHVTWSTSGYMRLLSDAAARDLVPAVVHTHPNGRAFFSEQDDANEAELARTARNKRLRGLASVVLGGDGSVVARFWMPDGSTRDAAWVQVVGHRLSRWGSVQPQDGGAEHLDRQARLFGPAFNTTVGSLRVAVVGAGGTGSPVAMLLARLGVGRLLLVDRDVVEVTNLNRVHGSRRSDAEARLPKVDILEREIDLAGLGVQVRTRRAWVNEPGVRDSLRACDVVFSCTDDHAGRALLNRLAYHYGIPVIDVGLRMVRRPSGGHDVNGRVTTLVPGHPCLLCGSFIDPRRAAEEALERANPAEFARRKAEAYVLGSGDPAPAVVTFTTEMACVAVNEMVAMLTGFHGEDGMIATRYRRFHLRDDRFLAATSRPGCPVCDTGEAWGRGDVEPFLGMIA</sequence>
<gene>
    <name evidence="8" type="ORF">M0638_19570</name>
</gene>
<dbReference type="SUPFAM" id="SSF69572">
    <property type="entry name" value="Activating enzymes of the ubiquitin-like proteins"/>
    <property type="match status" value="1"/>
</dbReference>
<name>A0A9X1YCF1_9PROT</name>
<evidence type="ECO:0000313" key="9">
    <source>
        <dbReference type="Proteomes" id="UP001139516"/>
    </source>
</evidence>